<feature type="region of interest" description="Disordered" evidence="1">
    <location>
        <begin position="1"/>
        <end position="24"/>
    </location>
</feature>
<evidence type="ECO:0000313" key="2">
    <source>
        <dbReference type="EMBL" id="GGO71795.1"/>
    </source>
</evidence>
<dbReference type="Proteomes" id="UP000646523">
    <property type="component" value="Unassembled WGS sequence"/>
</dbReference>
<feature type="compositionally biased region" description="Basic residues" evidence="1">
    <location>
        <begin position="7"/>
        <end position="21"/>
    </location>
</feature>
<proteinExistence type="predicted"/>
<sequence>MRQIHHEMKHGHLPLRRRQPSQHRVQPVAADRQFFRPWQRVTLLAQLRGRRGVASRNRLCACLRATPNSHVLALDRRWNVPADRHTASIVSCRISSAVPLSPASRNRKANSGSPYRSYSSASAAVSPSATLARTHASASVLFIGR</sequence>
<dbReference type="AlphaFoldDB" id="A0A918DKF5"/>
<evidence type="ECO:0000313" key="3">
    <source>
        <dbReference type="Proteomes" id="UP000646523"/>
    </source>
</evidence>
<name>A0A918DKF5_9ACTN</name>
<accession>A0A918DKF5</accession>
<comment type="caution">
    <text evidence="2">The sequence shown here is derived from an EMBL/GenBank/DDBJ whole genome shotgun (WGS) entry which is preliminary data.</text>
</comment>
<reference evidence="2" key="2">
    <citation type="submission" date="2020-09" db="EMBL/GenBank/DDBJ databases">
        <authorList>
            <person name="Sun Q."/>
            <person name="Zhou Y."/>
        </authorList>
    </citation>
    <scope>NUCLEOTIDE SEQUENCE</scope>
    <source>
        <strain evidence="2">CGMCC 4.7368</strain>
    </source>
</reference>
<keyword evidence="3" id="KW-1185">Reference proteome</keyword>
<evidence type="ECO:0000256" key="1">
    <source>
        <dbReference type="SAM" id="MobiDB-lite"/>
    </source>
</evidence>
<organism evidence="2 3">
    <name type="scientific">Nonomuraea cavernae</name>
    <dbReference type="NCBI Taxonomy" id="2045107"/>
    <lineage>
        <taxon>Bacteria</taxon>
        <taxon>Bacillati</taxon>
        <taxon>Actinomycetota</taxon>
        <taxon>Actinomycetes</taxon>
        <taxon>Streptosporangiales</taxon>
        <taxon>Streptosporangiaceae</taxon>
        <taxon>Nonomuraea</taxon>
    </lineage>
</organism>
<protein>
    <submittedName>
        <fullName evidence="2">Uncharacterized protein</fullName>
    </submittedName>
</protein>
<dbReference type="EMBL" id="BMNH01000011">
    <property type="protein sequence ID" value="GGO71795.1"/>
    <property type="molecule type" value="Genomic_DNA"/>
</dbReference>
<reference evidence="2" key="1">
    <citation type="journal article" date="2014" name="Int. J. Syst. Evol. Microbiol.">
        <title>Complete genome sequence of Corynebacterium casei LMG S-19264T (=DSM 44701T), isolated from a smear-ripened cheese.</title>
        <authorList>
            <consortium name="US DOE Joint Genome Institute (JGI-PGF)"/>
            <person name="Walter F."/>
            <person name="Albersmeier A."/>
            <person name="Kalinowski J."/>
            <person name="Ruckert C."/>
        </authorList>
    </citation>
    <scope>NUCLEOTIDE SEQUENCE</scope>
    <source>
        <strain evidence="2">CGMCC 4.7368</strain>
    </source>
</reference>
<gene>
    <name evidence="2" type="ORF">GCM10012289_38310</name>
</gene>